<dbReference type="GO" id="GO:0006508">
    <property type="term" value="P:proteolysis"/>
    <property type="evidence" value="ECO:0007669"/>
    <property type="project" value="UniProtKB-KW"/>
</dbReference>
<evidence type="ECO:0000256" key="1">
    <source>
        <dbReference type="ARBA" id="ARBA00022670"/>
    </source>
</evidence>
<dbReference type="Proteomes" id="UP001175261">
    <property type="component" value="Unassembled WGS sequence"/>
</dbReference>
<evidence type="ECO:0000313" key="12">
    <source>
        <dbReference type="Proteomes" id="UP001175261"/>
    </source>
</evidence>
<dbReference type="InterPro" id="IPR001254">
    <property type="entry name" value="Trypsin_dom"/>
</dbReference>
<dbReference type="EMBL" id="JAPDFR010000009">
    <property type="protein sequence ID" value="KAK0383031.1"/>
    <property type="molecule type" value="Genomic_DNA"/>
</dbReference>
<dbReference type="Pfam" id="PF00089">
    <property type="entry name" value="Trypsin"/>
    <property type="match status" value="1"/>
</dbReference>
<organism evidence="11 12">
    <name type="scientific">Sarocladium strictum</name>
    <name type="common">Black bundle disease fungus</name>
    <name type="synonym">Acremonium strictum</name>
    <dbReference type="NCBI Taxonomy" id="5046"/>
    <lineage>
        <taxon>Eukaryota</taxon>
        <taxon>Fungi</taxon>
        <taxon>Dikarya</taxon>
        <taxon>Ascomycota</taxon>
        <taxon>Pezizomycotina</taxon>
        <taxon>Sordariomycetes</taxon>
        <taxon>Hypocreomycetidae</taxon>
        <taxon>Hypocreales</taxon>
        <taxon>Sarocladiaceae</taxon>
        <taxon>Sarocladium</taxon>
    </lineage>
</organism>
<keyword evidence="3" id="KW-0378">Hydrolase</keyword>
<dbReference type="Gene3D" id="3.30.300.50">
    <property type="match status" value="2"/>
</dbReference>
<feature type="disulfide bond" evidence="8">
    <location>
        <begin position="335"/>
        <end position="362"/>
    </location>
</feature>
<keyword evidence="6 8" id="KW-1015">Disulfide bond</keyword>
<dbReference type="PIRSF" id="PIRSF001134">
    <property type="entry name" value="Streptogrisin"/>
    <property type="match status" value="1"/>
</dbReference>
<evidence type="ECO:0000313" key="11">
    <source>
        <dbReference type="EMBL" id="KAK0383031.1"/>
    </source>
</evidence>
<dbReference type="GO" id="GO:0005576">
    <property type="term" value="C:extracellular region"/>
    <property type="evidence" value="ECO:0007669"/>
    <property type="project" value="InterPro"/>
</dbReference>
<dbReference type="AlphaFoldDB" id="A0AA39G9L1"/>
<feature type="disulfide bond" evidence="8">
    <location>
        <begin position="216"/>
        <end position="232"/>
    </location>
</feature>
<dbReference type="InterPro" id="IPR035070">
    <property type="entry name" value="Streptogrisin_prodomain"/>
</dbReference>
<name>A0AA39G9L1_SARSR</name>
<dbReference type="Gene3D" id="2.40.10.10">
    <property type="entry name" value="Trypsin-like serine proteases"/>
    <property type="match status" value="2"/>
</dbReference>
<reference evidence="11" key="1">
    <citation type="submission" date="2022-10" db="EMBL/GenBank/DDBJ databases">
        <title>Determination and structural analysis of whole genome sequence of Sarocladium strictum F4-1.</title>
        <authorList>
            <person name="Hu L."/>
            <person name="Jiang Y."/>
        </authorList>
    </citation>
    <scope>NUCLEOTIDE SEQUENCE</scope>
    <source>
        <strain evidence="11">F4-1</strain>
    </source>
</reference>
<proteinExistence type="predicted"/>
<dbReference type="GO" id="GO:0004252">
    <property type="term" value="F:serine-type endopeptidase activity"/>
    <property type="evidence" value="ECO:0007669"/>
    <property type="project" value="InterPro"/>
</dbReference>
<accession>A0AA39G9L1</accession>
<dbReference type="InterPro" id="IPR043504">
    <property type="entry name" value="Peptidase_S1_PA_chymotrypsin"/>
</dbReference>
<feature type="domain" description="Peptidase S1" evidence="9">
    <location>
        <begin position="290"/>
        <end position="377"/>
    </location>
</feature>
<keyword evidence="12" id="KW-1185">Reference proteome</keyword>
<protein>
    <submittedName>
        <fullName evidence="11">Uncharacterized protein</fullName>
    </submittedName>
</protein>
<evidence type="ECO:0000256" key="6">
    <source>
        <dbReference type="ARBA" id="ARBA00023157"/>
    </source>
</evidence>
<feature type="disulfide bond" evidence="8">
    <location>
        <begin position="299"/>
        <end position="309"/>
    </location>
</feature>
<dbReference type="InterPro" id="IPR009003">
    <property type="entry name" value="Peptidase_S1_PA"/>
</dbReference>
<evidence type="ECO:0000256" key="7">
    <source>
        <dbReference type="PIRSR" id="PIRSR001134-1"/>
    </source>
</evidence>
<evidence type="ECO:0000256" key="2">
    <source>
        <dbReference type="ARBA" id="ARBA00022729"/>
    </source>
</evidence>
<dbReference type="PRINTS" id="PR00861">
    <property type="entry name" value="ALYTICPTASE"/>
</dbReference>
<keyword evidence="1" id="KW-0645">Protease</keyword>
<feature type="domain" description="Peptidase S1A alpha-lytic prodomain" evidence="10">
    <location>
        <begin position="120"/>
        <end position="184"/>
    </location>
</feature>
<gene>
    <name evidence="11" type="ORF">NLU13_8947</name>
</gene>
<dbReference type="CDD" id="cd21112">
    <property type="entry name" value="alphaLP-like"/>
    <property type="match status" value="1"/>
</dbReference>
<evidence type="ECO:0000259" key="10">
    <source>
        <dbReference type="Pfam" id="PF02983"/>
    </source>
</evidence>
<evidence type="ECO:0000256" key="4">
    <source>
        <dbReference type="ARBA" id="ARBA00022825"/>
    </source>
</evidence>
<feature type="active site" description="Charge relay system" evidence="7">
    <location>
        <position position="260"/>
    </location>
</feature>
<feature type="active site" description="Charge relay system" evidence="7">
    <location>
        <position position="231"/>
    </location>
</feature>
<sequence length="387" mass="39588">MTKSDIKAQAEIMELPTLIAALAAILPLAYGAPLEAATSLSTQVLAAMKRDLGLDAREATARVTFELHAGEVIQKLESSLGKSFAGAWVKDGKVINIAVTNKASVSEVKEAGATPIVVKNSLSKLQKAKKALDKIVKEQPKTLSTSGKPGIASYYVDVAENKLIIDALASGVEAAKTLAKDVGLSESEFVVRKVEQLPSTYILGGDAYVINGNTICSVGFTVSGGFVSAGHCGGVGSPATYIDGAPLGTFEGSVFPGDADMSFIRTVDGTDLPGIVGTYGNGDQPIFGSAVAPVGSGICRSGQTTGYHCGEVNAFEVTVNYDVGPVFGLTQTSACAEPGDSGGSFFSGDQAQGVTSGGSGDCTSGGTTFFQPVNEILETYGLTLNTA</sequence>
<keyword evidence="5" id="KW-0865">Zymogen</keyword>
<dbReference type="SUPFAM" id="SSF50494">
    <property type="entry name" value="Trypsin-like serine proteases"/>
    <property type="match status" value="1"/>
</dbReference>
<dbReference type="InterPro" id="IPR001316">
    <property type="entry name" value="Pept_S1A_streptogrisin"/>
</dbReference>
<evidence type="ECO:0000256" key="8">
    <source>
        <dbReference type="PIRSR" id="PIRSR001134-2"/>
    </source>
</evidence>
<evidence type="ECO:0000256" key="3">
    <source>
        <dbReference type="ARBA" id="ARBA00022801"/>
    </source>
</evidence>
<dbReference type="Pfam" id="PF02983">
    <property type="entry name" value="Pro_Al_protease"/>
    <property type="match status" value="1"/>
</dbReference>
<keyword evidence="2" id="KW-0732">Signal</keyword>
<keyword evidence="4" id="KW-0720">Serine protease</keyword>
<comment type="caution">
    <text evidence="11">The sequence shown here is derived from an EMBL/GenBank/DDBJ whole genome shotgun (WGS) entry which is preliminary data.</text>
</comment>
<evidence type="ECO:0000259" key="9">
    <source>
        <dbReference type="Pfam" id="PF00089"/>
    </source>
</evidence>
<dbReference type="InterPro" id="IPR004236">
    <property type="entry name" value="Pept_S1_alpha_lytic"/>
</dbReference>
<evidence type="ECO:0000256" key="5">
    <source>
        <dbReference type="ARBA" id="ARBA00023145"/>
    </source>
</evidence>
<feature type="active site" description="Charge relay system" evidence="7">
    <location>
        <position position="341"/>
    </location>
</feature>